<evidence type="ECO:0000256" key="1">
    <source>
        <dbReference type="ARBA" id="ARBA00004141"/>
    </source>
</evidence>
<dbReference type="PANTHER" id="PTHR48041:SF139">
    <property type="entry name" value="PROTEIN SCARLET"/>
    <property type="match status" value="1"/>
</dbReference>
<dbReference type="SMART" id="SM00240">
    <property type="entry name" value="FHA"/>
    <property type="match status" value="2"/>
</dbReference>
<keyword evidence="4 10" id="KW-0812">Transmembrane</keyword>
<feature type="region of interest" description="Disordered" evidence="9">
    <location>
        <begin position="101"/>
        <end position="133"/>
    </location>
</feature>
<keyword evidence="6 13" id="KW-0067">ATP-binding</keyword>
<dbReference type="AlphaFoldDB" id="A0A402CJ39"/>
<evidence type="ECO:0000256" key="2">
    <source>
        <dbReference type="ARBA" id="ARBA00022448"/>
    </source>
</evidence>
<dbReference type="InterPro" id="IPR008984">
    <property type="entry name" value="SMAD_FHA_dom_sf"/>
</dbReference>
<keyword evidence="2" id="KW-0813">Transport</keyword>
<feature type="region of interest" description="Disordered" evidence="9">
    <location>
        <begin position="484"/>
        <end position="506"/>
    </location>
</feature>
<evidence type="ECO:0000256" key="6">
    <source>
        <dbReference type="ARBA" id="ARBA00022840"/>
    </source>
</evidence>
<keyword evidence="3" id="KW-0597">Phosphoprotein</keyword>
<feature type="transmembrane region" description="Helical" evidence="10">
    <location>
        <begin position="609"/>
        <end position="634"/>
    </location>
</feature>
<feature type="compositionally biased region" description="Pro residues" evidence="9">
    <location>
        <begin position="492"/>
        <end position="503"/>
    </location>
</feature>
<evidence type="ECO:0000256" key="9">
    <source>
        <dbReference type="SAM" id="MobiDB-lite"/>
    </source>
</evidence>
<evidence type="ECO:0000313" key="14">
    <source>
        <dbReference type="Proteomes" id="UP000287519"/>
    </source>
</evidence>
<feature type="transmembrane region" description="Helical" evidence="10">
    <location>
        <begin position="751"/>
        <end position="775"/>
    </location>
</feature>
<evidence type="ECO:0000259" key="12">
    <source>
        <dbReference type="PROSITE" id="PS50893"/>
    </source>
</evidence>
<keyword evidence="8 10" id="KW-0472">Membrane</keyword>
<feature type="domain" description="ABC transporter" evidence="12">
    <location>
        <begin position="217"/>
        <end position="458"/>
    </location>
</feature>
<keyword evidence="14" id="KW-1185">Reference proteome</keyword>
<evidence type="ECO:0000313" key="13">
    <source>
        <dbReference type="EMBL" id="GCE43569.1"/>
    </source>
</evidence>
<comment type="subcellular location">
    <subcellularLocation>
        <location evidence="1">Membrane</location>
        <topology evidence="1">Multi-pass membrane protein</topology>
    </subcellularLocation>
</comment>
<name>A0A402CJ39_RHOWR</name>
<dbReference type="CDD" id="cd00060">
    <property type="entry name" value="FHA"/>
    <property type="match status" value="1"/>
</dbReference>
<dbReference type="SMART" id="SM00382">
    <property type="entry name" value="AAA"/>
    <property type="match status" value="1"/>
</dbReference>
<dbReference type="InterPro" id="IPR003439">
    <property type="entry name" value="ABC_transporter-like_ATP-bd"/>
</dbReference>
<dbReference type="SUPFAM" id="SSF52540">
    <property type="entry name" value="P-loop containing nucleoside triphosphate hydrolases"/>
    <property type="match status" value="1"/>
</dbReference>
<dbReference type="GO" id="GO:0005524">
    <property type="term" value="F:ATP binding"/>
    <property type="evidence" value="ECO:0007669"/>
    <property type="project" value="UniProtKB-KW"/>
</dbReference>
<sequence>MNPDDSPPNGPPALEVAADGHRWRAAPGHTFTIGRSETADAQLANPRISRSHAVLTTTPHGWTLSNHSRNGIFLDGQRVDQVPVHGPTTVVLGNPSHGVVLHLRPVPSAPPPEPAPTPSEGDRSPRPPTAVHAIEQPRIRIGRTDDNDVILDDLLVSRHHAELRYSGGSWDIVDLGSANGTYVNGIRVSQARIGEPDVIGVGHQLLRLNGNRLEEYVDTGDVSFEATDLESVTANGRVLLTGVGFTLDQRSLLAVVGPTGAGKSTLLNALTGFRPATSGAVQYGGRDLYANYAELRHRIGFVPQDDILHTQLTVRRALNYAARLRFPQDVSAEARQQRIDEVLAELGLTGQADQRITSLSGGQRKRTSVALELLTKPSLLFLDEPTSGLDPGYDKSVMQTLRGLADEGRSVVVVTHNVSQLDLCDRLLVLAPGGRLAYFGPPGQALPYFHCEDFPDLFTLLEHDTVTDWAARFRQSPLYPVYIGPRPTDATPAPPGHRSPPENPNAQQSALTQFAILCRRYLAVIAADRQYTAFLLALPLLLSLFTHAVPGTAGLSLTQAAVQHSNEPGQLLVLLIIGGALMGCAAAVREIVKEKAIYRREHAIGLSRNAYLASKLAVLTVITGLQGLVLGILGWVGRPGPDGAALLGSGEAEIAIAVIAVTVTSMIIGLLISAMIDNADRGMPLLVLVVMAQLILCGGLFPLHGRVPLEQLSWLSPSRWTYAMAASTVDLAAMPGSPGADDPLWRHSPEIWLTDLAICGVLAVIMIVVLALLLGRVDSRRRVDR</sequence>
<dbReference type="PROSITE" id="PS50006">
    <property type="entry name" value="FHA_DOMAIN"/>
    <property type="match status" value="2"/>
</dbReference>
<dbReference type="InterPro" id="IPR027417">
    <property type="entry name" value="P-loop_NTPase"/>
</dbReference>
<feature type="compositionally biased region" description="Pro residues" evidence="9">
    <location>
        <begin position="107"/>
        <end position="117"/>
    </location>
</feature>
<dbReference type="Gene3D" id="3.40.50.300">
    <property type="entry name" value="P-loop containing nucleotide triphosphate hydrolases"/>
    <property type="match status" value="1"/>
</dbReference>
<feature type="transmembrane region" description="Helical" evidence="10">
    <location>
        <begin position="531"/>
        <end position="549"/>
    </location>
</feature>
<organism evidence="13 14">
    <name type="scientific">Rhodococcus wratislaviensis</name>
    <name type="common">Tsukamurella wratislaviensis</name>
    <dbReference type="NCBI Taxonomy" id="44752"/>
    <lineage>
        <taxon>Bacteria</taxon>
        <taxon>Bacillati</taxon>
        <taxon>Actinomycetota</taxon>
        <taxon>Actinomycetes</taxon>
        <taxon>Mycobacteriales</taxon>
        <taxon>Nocardiaceae</taxon>
        <taxon>Rhodococcus</taxon>
    </lineage>
</organism>
<dbReference type="PANTHER" id="PTHR48041">
    <property type="entry name" value="ABC TRANSPORTER G FAMILY MEMBER 28"/>
    <property type="match status" value="1"/>
</dbReference>
<gene>
    <name evidence="13" type="ORF">Rhow_007799</name>
</gene>
<dbReference type="Proteomes" id="UP000287519">
    <property type="component" value="Unassembled WGS sequence"/>
</dbReference>
<feature type="transmembrane region" description="Helical" evidence="10">
    <location>
        <begin position="685"/>
        <end position="705"/>
    </location>
</feature>
<evidence type="ECO:0000256" key="10">
    <source>
        <dbReference type="SAM" id="Phobius"/>
    </source>
</evidence>
<dbReference type="Pfam" id="PF01061">
    <property type="entry name" value="ABC2_membrane"/>
    <property type="match status" value="1"/>
</dbReference>
<evidence type="ECO:0000256" key="5">
    <source>
        <dbReference type="ARBA" id="ARBA00022741"/>
    </source>
</evidence>
<dbReference type="SUPFAM" id="SSF49879">
    <property type="entry name" value="SMAD/FHA domain"/>
    <property type="match status" value="2"/>
</dbReference>
<dbReference type="RefSeq" id="WP_124395319.1">
    <property type="nucleotide sequence ID" value="NZ_BHYM01000079.1"/>
</dbReference>
<feature type="transmembrane region" description="Helical" evidence="10">
    <location>
        <begin position="654"/>
        <end position="673"/>
    </location>
</feature>
<evidence type="ECO:0000256" key="4">
    <source>
        <dbReference type="ARBA" id="ARBA00022692"/>
    </source>
</evidence>
<evidence type="ECO:0000256" key="8">
    <source>
        <dbReference type="ARBA" id="ARBA00023136"/>
    </source>
</evidence>
<dbReference type="EMBL" id="BHYM01000079">
    <property type="protein sequence ID" value="GCE43569.1"/>
    <property type="molecule type" value="Genomic_DNA"/>
</dbReference>
<keyword evidence="7 10" id="KW-1133">Transmembrane helix</keyword>
<keyword evidence="5" id="KW-0547">Nucleotide-binding</keyword>
<dbReference type="Pfam" id="PF00498">
    <property type="entry name" value="FHA"/>
    <property type="match status" value="2"/>
</dbReference>
<comment type="caution">
    <text evidence="13">The sequence shown here is derived from an EMBL/GenBank/DDBJ whole genome shotgun (WGS) entry which is preliminary data.</text>
</comment>
<dbReference type="GO" id="GO:0016020">
    <property type="term" value="C:membrane"/>
    <property type="evidence" value="ECO:0007669"/>
    <property type="project" value="UniProtKB-SubCell"/>
</dbReference>
<dbReference type="GO" id="GO:0140359">
    <property type="term" value="F:ABC-type transporter activity"/>
    <property type="evidence" value="ECO:0007669"/>
    <property type="project" value="InterPro"/>
</dbReference>
<evidence type="ECO:0000256" key="3">
    <source>
        <dbReference type="ARBA" id="ARBA00022553"/>
    </source>
</evidence>
<feature type="domain" description="FHA" evidence="11">
    <location>
        <begin position="139"/>
        <end position="188"/>
    </location>
</feature>
<dbReference type="GO" id="GO:0016887">
    <property type="term" value="F:ATP hydrolysis activity"/>
    <property type="evidence" value="ECO:0007669"/>
    <property type="project" value="InterPro"/>
</dbReference>
<feature type="transmembrane region" description="Helical" evidence="10">
    <location>
        <begin position="569"/>
        <end position="588"/>
    </location>
</feature>
<dbReference type="Gene3D" id="2.60.200.20">
    <property type="match status" value="2"/>
</dbReference>
<proteinExistence type="predicted"/>
<reference evidence="13 14" key="1">
    <citation type="submission" date="2018-11" db="EMBL/GenBank/DDBJ databases">
        <title>Microbial catabolism of amino acid.</title>
        <authorList>
            <person name="Hibi M."/>
            <person name="Ogawa J."/>
        </authorList>
    </citation>
    <scope>NUCLEOTIDE SEQUENCE [LARGE SCALE GENOMIC DNA]</scope>
    <source>
        <strain evidence="13 14">C31-06</strain>
    </source>
</reference>
<dbReference type="PROSITE" id="PS50893">
    <property type="entry name" value="ABC_TRANSPORTER_2"/>
    <property type="match status" value="1"/>
</dbReference>
<dbReference type="InterPro" id="IPR050352">
    <property type="entry name" value="ABCG_transporters"/>
</dbReference>
<dbReference type="OrthoDB" id="9804819at2"/>
<evidence type="ECO:0000259" key="11">
    <source>
        <dbReference type="PROSITE" id="PS50006"/>
    </source>
</evidence>
<dbReference type="InterPro" id="IPR003593">
    <property type="entry name" value="AAA+_ATPase"/>
</dbReference>
<accession>A0A402CJ39</accession>
<dbReference type="Pfam" id="PF00005">
    <property type="entry name" value="ABC_tran"/>
    <property type="match status" value="1"/>
</dbReference>
<dbReference type="InterPro" id="IPR000253">
    <property type="entry name" value="FHA_dom"/>
</dbReference>
<evidence type="ECO:0000256" key="7">
    <source>
        <dbReference type="ARBA" id="ARBA00022989"/>
    </source>
</evidence>
<feature type="domain" description="FHA" evidence="11">
    <location>
        <begin position="31"/>
        <end position="79"/>
    </location>
</feature>
<dbReference type="InterPro" id="IPR013525">
    <property type="entry name" value="ABC2_TM"/>
</dbReference>
<protein>
    <submittedName>
        <fullName evidence="13">ABC transporter ATP-binding protein</fullName>
    </submittedName>
</protein>
<dbReference type="FunFam" id="3.40.50.300:FF:000474">
    <property type="entry name" value="Putative ABC transporter ATP-binding subunit"/>
    <property type="match status" value="1"/>
</dbReference>